<dbReference type="RefSeq" id="WP_168672330.1">
    <property type="nucleotide sequence ID" value="NZ_JAAVTK010000003.1"/>
</dbReference>
<comment type="caution">
    <text evidence="1">The sequence shown here is derived from an EMBL/GenBank/DDBJ whole genome shotgun (WGS) entry which is preliminary data.</text>
</comment>
<keyword evidence="2" id="KW-1185">Reference proteome</keyword>
<dbReference type="Proteomes" id="UP000717634">
    <property type="component" value="Unassembled WGS sequence"/>
</dbReference>
<evidence type="ECO:0000313" key="2">
    <source>
        <dbReference type="Proteomes" id="UP000717634"/>
    </source>
</evidence>
<accession>A0ABX1HHS6</accession>
<gene>
    <name evidence="1" type="ORF">HBN54_001290</name>
</gene>
<sequence>MVPAAFLTFRLHGTIPAATGRELAAELRQAREAGTDHQRAQKQFFARFDAVLDRAPIGAGYFANEKMAEVLAGEIMMLEETGFTVHGFAILPNHAHIVLHLPASSNLSFAKAIDLLHLRTGTACRRLVRPKLPPEAEFWQVGWFNYEVQDEAELTRVLAYVRGNARQAGLPARFQEWPYVSE</sequence>
<protein>
    <submittedName>
        <fullName evidence="1">REP element-mobilizing transposase RayT</fullName>
    </submittedName>
</protein>
<name>A0ABX1HHS6_9BACT</name>
<dbReference type="EMBL" id="JAAVTK010000003">
    <property type="protein sequence ID" value="NKI88697.1"/>
    <property type="molecule type" value="Genomic_DNA"/>
</dbReference>
<dbReference type="InterPro" id="IPR036515">
    <property type="entry name" value="Transposase_17_sf"/>
</dbReference>
<organism evidence="1 2">
    <name type="scientific">Hymenobacter artigasi</name>
    <dbReference type="NCBI Taxonomy" id="2719616"/>
    <lineage>
        <taxon>Bacteria</taxon>
        <taxon>Pseudomonadati</taxon>
        <taxon>Bacteroidota</taxon>
        <taxon>Cytophagia</taxon>
        <taxon>Cytophagales</taxon>
        <taxon>Hymenobacteraceae</taxon>
        <taxon>Hymenobacter</taxon>
    </lineage>
</organism>
<evidence type="ECO:0000313" key="1">
    <source>
        <dbReference type="EMBL" id="NKI88697.1"/>
    </source>
</evidence>
<proteinExistence type="predicted"/>
<dbReference type="Gene3D" id="3.30.70.1290">
    <property type="entry name" value="Transposase IS200-like"/>
    <property type="match status" value="1"/>
</dbReference>
<reference evidence="1 2" key="1">
    <citation type="submission" date="2020-03" db="EMBL/GenBank/DDBJ databases">
        <title>Genomic Encyclopedia of Type Strains, Phase IV (KMG-V): Genome sequencing to study the core and pangenomes of soil and plant-associated prokaryotes.</title>
        <authorList>
            <person name="Whitman W."/>
        </authorList>
    </citation>
    <scope>NUCLEOTIDE SEQUENCE [LARGE SCALE GENOMIC DNA]</scope>
    <source>
        <strain evidence="1 2">1B</strain>
    </source>
</reference>
<dbReference type="SUPFAM" id="SSF143422">
    <property type="entry name" value="Transposase IS200-like"/>
    <property type="match status" value="1"/>
</dbReference>